<dbReference type="PANTHER" id="PTHR43391:SF26">
    <property type="entry name" value="BLL7251 PROTEIN"/>
    <property type="match status" value="1"/>
</dbReference>
<dbReference type="PANTHER" id="PTHR43391">
    <property type="entry name" value="RETINOL DEHYDROGENASE-RELATED"/>
    <property type="match status" value="1"/>
</dbReference>
<dbReference type="RefSeq" id="WP_091677619.1">
    <property type="nucleotide sequence ID" value="NZ_FOKG01000023.1"/>
</dbReference>
<dbReference type="OrthoDB" id="7064009at2"/>
<dbReference type="EMBL" id="FOKG01000023">
    <property type="protein sequence ID" value="SFB58917.1"/>
    <property type="molecule type" value="Genomic_DNA"/>
</dbReference>
<evidence type="ECO:0000313" key="4">
    <source>
        <dbReference type="Proteomes" id="UP000243799"/>
    </source>
</evidence>
<proteinExistence type="inferred from homology"/>
<evidence type="ECO:0000256" key="2">
    <source>
        <dbReference type="ARBA" id="ARBA00023002"/>
    </source>
</evidence>
<dbReference type="CDD" id="cd05233">
    <property type="entry name" value="SDR_c"/>
    <property type="match status" value="1"/>
</dbReference>
<dbReference type="PROSITE" id="PS00061">
    <property type="entry name" value="ADH_SHORT"/>
    <property type="match status" value="1"/>
</dbReference>
<dbReference type="InterPro" id="IPR002347">
    <property type="entry name" value="SDR_fam"/>
</dbReference>
<keyword evidence="4" id="KW-1185">Reference proteome</keyword>
<dbReference type="AlphaFoldDB" id="A0A1I1C936"/>
<dbReference type="PRINTS" id="PR00081">
    <property type="entry name" value="GDHRDH"/>
</dbReference>
<dbReference type="InterPro" id="IPR020904">
    <property type="entry name" value="Sc_DH/Rdtase_CS"/>
</dbReference>
<protein>
    <submittedName>
        <fullName evidence="3">NADP-dependent 3-hydroxy acid dehydrogenase YdfG</fullName>
    </submittedName>
</protein>
<dbReference type="SUPFAM" id="SSF51735">
    <property type="entry name" value="NAD(P)-binding Rossmann-fold domains"/>
    <property type="match status" value="1"/>
</dbReference>
<keyword evidence="2" id="KW-0560">Oxidoreductase</keyword>
<evidence type="ECO:0000256" key="1">
    <source>
        <dbReference type="ARBA" id="ARBA00006484"/>
    </source>
</evidence>
<name>A0A1I1C936_9PSEU</name>
<accession>A0A1I1C936</accession>
<sequence length="269" mass="27457">MELTDRVAVVTGAGHGIGAAMARRFARENARGVVVSDLDGAAAEAVAASITEAGGRAVASTADACVKADLRGLLSIAEQRFGAVDLFCSNAGMAFGTGVHAADEQWERSWSVNVMQHVYAAQAALPSMLGRGEGYLLITASAAGLLNAPGDAPYSVTKHAAVGLAEWLAITYRPKGIRVSALCPLGVRTGLLTPGIEAGHPAAVAIAATAPLLEPDDVADSVVAGVAAERFLILPHACAGEAYARKTDDLDGWIDRMIADTALATGKLG</sequence>
<evidence type="ECO:0000313" key="3">
    <source>
        <dbReference type="EMBL" id="SFB58917.1"/>
    </source>
</evidence>
<organism evidence="3 4">
    <name type="scientific">Amycolatopsis marina</name>
    <dbReference type="NCBI Taxonomy" id="490629"/>
    <lineage>
        <taxon>Bacteria</taxon>
        <taxon>Bacillati</taxon>
        <taxon>Actinomycetota</taxon>
        <taxon>Actinomycetes</taxon>
        <taxon>Pseudonocardiales</taxon>
        <taxon>Pseudonocardiaceae</taxon>
        <taxon>Amycolatopsis</taxon>
    </lineage>
</organism>
<dbReference type="Gene3D" id="3.40.50.720">
    <property type="entry name" value="NAD(P)-binding Rossmann-like Domain"/>
    <property type="match status" value="1"/>
</dbReference>
<dbReference type="Proteomes" id="UP000243799">
    <property type="component" value="Unassembled WGS sequence"/>
</dbReference>
<dbReference type="Pfam" id="PF00106">
    <property type="entry name" value="adh_short"/>
    <property type="match status" value="1"/>
</dbReference>
<dbReference type="GO" id="GO:0016491">
    <property type="term" value="F:oxidoreductase activity"/>
    <property type="evidence" value="ECO:0007669"/>
    <property type="project" value="UniProtKB-KW"/>
</dbReference>
<dbReference type="STRING" id="490629.SAMN05216266_1237"/>
<gene>
    <name evidence="3" type="ORF">SAMN05216266_1237</name>
</gene>
<reference evidence="4" key="1">
    <citation type="submission" date="2016-10" db="EMBL/GenBank/DDBJ databases">
        <authorList>
            <person name="Varghese N."/>
            <person name="Submissions S."/>
        </authorList>
    </citation>
    <scope>NUCLEOTIDE SEQUENCE [LARGE SCALE GENOMIC DNA]</scope>
    <source>
        <strain evidence="4">CGMCC 4.3568</strain>
    </source>
</reference>
<comment type="similarity">
    <text evidence="1">Belongs to the short-chain dehydrogenases/reductases (SDR) family.</text>
</comment>
<dbReference type="InterPro" id="IPR036291">
    <property type="entry name" value="NAD(P)-bd_dom_sf"/>
</dbReference>